<feature type="region of interest" description="Disordered" evidence="1">
    <location>
        <begin position="1"/>
        <end position="25"/>
    </location>
</feature>
<accession>A0AAV1AMA4</accession>
<gene>
    <name evidence="2" type="ORF">VFH_IV186440</name>
</gene>
<keyword evidence="3" id="KW-1185">Reference proteome</keyword>
<proteinExistence type="predicted"/>
<evidence type="ECO:0000256" key="1">
    <source>
        <dbReference type="SAM" id="MobiDB-lite"/>
    </source>
</evidence>
<name>A0AAV1AMA4_VICFA</name>
<dbReference type="AlphaFoldDB" id="A0AAV1AMA4"/>
<feature type="compositionally biased region" description="Basic and acidic residues" evidence="1">
    <location>
        <begin position="1"/>
        <end position="14"/>
    </location>
</feature>
<dbReference type="Proteomes" id="UP001157006">
    <property type="component" value="Chromosome 4"/>
</dbReference>
<evidence type="ECO:0000313" key="2">
    <source>
        <dbReference type="EMBL" id="CAI8610518.1"/>
    </source>
</evidence>
<reference evidence="2 3" key="1">
    <citation type="submission" date="2023-01" db="EMBL/GenBank/DDBJ databases">
        <authorList>
            <person name="Kreplak J."/>
        </authorList>
    </citation>
    <scope>NUCLEOTIDE SEQUENCE [LARGE SCALE GENOMIC DNA]</scope>
</reference>
<protein>
    <submittedName>
        <fullName evidence="2">Uncharacterized protein</fullName>
    </submittedName>
</protein>
<organism evidence="2 3">
    <name type="scientific">Vicia faba</name>
    <name type="common">Broad bean</name>
    <name type="synonym">Faba vulgaris</name>
    <dbReference type="NCBI Taxonomy" id="3906"/>
    <lineage>
        <taxon>Eukaryota</taxon>
        <taxon>Viridiplantae</taxon>
        <taxon>Streptophyta</taxon>
        <taxon>Embryophyta</taxon>
        <taxon>Tracheophyta</taxon>
        <taxon>Spermatophyta</taxon>
        <taxon>Magnoliopsida</taxon>
        <taxon>eudicotyledons</taxon>
        <taxon>Gunneridae</taxon>
        <taxon>Pentapetalae</taxon>
        <taxon>rosids</taxon>
        <taxon>fabids</taxon>
        <taxon>Fabales</taxon>
        <taxon>Fabaceae</taxon>
        <taxon>Papilionoideae</taxon>
        <taxon>50 kb inversion clade</taxon>
        <taxon>NPAAA clade</taxon>
        <taxon>Hologalegina</taxon>
        <taxon>IRL clade</taxon>
        <taxon>Fabeae</taxon>
        <taxon>Vicia</taxon>
    </lineage>
</organism>
<dbReference type="EMBL" id="OX451739">
    <property type="protein sequence ID" value="CAI8610518.1"/>
    <property type="molecule type" value="Genomic_DNA"/>
</dbReference>
<evidence type="ECO:0000313" key="3">
    <source>
        <dbReference type="Proteomes" id="UP001157006"/>
    </source>
</evidence>
<sequence length="123" mass="14700">MFMKDEEFDKEGVLRRPPPKPPDEMWLNKYETLDMTSSMTSTQKIPLMSLLEILVYCVMKNEHGKAFVFSLKLKKKMLKSKDVIVQKETFVMPHEVEESCMKEVEKLWKKRKKVSKIWNEENQ</sequence>